<evidence type="ECO:0000313" key="4">
    <source>
        <dbReference type="EMBL" id="SDK01353.1"/>
    </source>
</evidence>
<feature type="region of interest" description="Disordered" evidence="1">
    <location>
        <begin position="206"/>
        <end position="311"/>
    </location>
</feature>
<keyword evidence="2" id="KW-0812">Transmembrane</keyword>
<sequence length="377" mass="37686">MSGLTCPHCGTAREASGAPRCGCGPRAADALRQERSAQVAAAEDFDPLRIRPYVSLSPDVAPVPGEQQPGGGDGDATAALPVVYQPSGPPAVSEPHPADVDLFVPGGAGAAGHEAGAYGAGGYGADGFGAAGHGADGFGAAGYGADGYGPGDYEVELERAEPLVHREPGAHGSRRAPRGRRRTTLLAVCGAAVAVVAVAAAATGLFSGDENDGRREEALPDRSTSAPALSVSPSESASPSPSASASASASASPSKSASASATPSSRPSSSAPQASPTVKVSRSASAPASSQPPEQPAGTLQLGDSGGEVRQMQRMLRDVYVYQGPAHGQFDEQTRDAVATFQVWYGVDGDPRGVYGPATRSALERAAGRGDGDGSRD</sequence>
<dbReference type="OrthoDB" id="4226197at2"/>
<protein>
    <submittedName>
        <fullName evidence="4">Putative peptidoglycan binding domain-containing protein</fullName>
    </submittedName>
</protein>
<keyword evidence="5" id="KW-1185">Reference proteome</keyword>
<reference evidence="4 5" key="1">
    <citation type="submission" date="2016-10" db="EMBL/GenBank/DDBJ databases">
        <authorList>
            <person name="de Groot N.N."/>
        </authorList>
    </citation>
    <scope>NUCLEOTIDE SEQUENCE [LARGE SCALE GENOMIC DNA]</scope>
    <source>
        <strain evidence="4 5">CGMCC 4.5727</strain>
    </source>
</reference>
<dbReference type="EMBL" id="FNFF01000004">
    <property type="protein sequence ID" value="SDK01353.1"/>
    <property type="molecule type" value="Genomic_DNA"/>
</dbReference>
<evidence type="ECO:0000259" key="3">
    <source>
        <dbReference type="Pfam" id="PF01471"/>
    </source>
</evidence>
<dbReference type="InterPro" id="IPR036366">
    <property type="entry name" value="PGBDSf"/>
</dbReference>
<dbReference type="Gene3D" id="1.10.101.10">
    <property type="entry name" value="PGBD-like superfamily/PGBD"/>
    <property type="match status" value="1"/>
</dbReference>
<organism evidence="4 5">
    <name type="scientific">Streptomyces indicus</name>
    <dbReference type="NCBI Taxonomy" id="417292"/>
    <lineage>
        <taxon>Bacteria</taxon>
        <taxon>Bacillati</taxon>
        <taxon>Actinomycetota</taxon>
        <taxon>Actinomycetes</taxon>
        <taxon>Kitasatosporales</taxon>
        <taxon>Streptomycetaceae</taxon>
        <taxon>Streptomyces</taxon>
    </lineage>
</organism>
<dbReference type="InterPro" id="IPR002477">
    <property type="entry name" value="Peptidoglycan-bd-like"/>
</dbReference>
<dbReference type="SUPFAM" id="SSF47090">
    <property type="entry name" value="PGBD-like"/>
    <property type="match status" value="1"/>
</dbReference>
<evidence type="ECO:0000313" key="5">
    <source>
        <dbReference type="Proteomes" id="UP000199155"/>
    </source>
</evidence>
<name>A0A1G8YF91_9ACTN</name>
<accession>A0A1G8YF91</accession>
<dbReference type="RefSeq" id="WP_143041330.1">
    <property type="nucleotide sequence ID" value="NZ_FNFF01000004.1"/>
</dbReference>
<keyword evidence="2" id="KW-1133">Transmembrane helix</keyword>
<feature type="compositionally biased region" description="Low complexity" evidence="1">
    <location>
        <begin position="283"/>
        <end position="292"/>
    </location>
</feature>
<feature type="compositionally biased region" description="Low complexity" evidence="1">
    <location>
        <begin position="225"/>
        <end position="276"/>
    </location>
</feature>
<feature type="compositionally biased region" description="Basic and acidic residues" evidence="1">
    <location>
        <begin position="362"/>
        <end position="377"/>
    </location>
</feature>
<gene>
    <name evidence="4" type="ORF">SAMN05421806_10426</name>
</gene>
<feature type="compositionally biased region" description="Basic and acidic residues" evidence="1">
    <location>
        <begin position="211"/>
        <end position="220"/>
    </location>
</feature>
<dbReference type="AlphaFoldDB" id="A0A1G8YF91"/>
<evidence type="ECO:0000256" key="2">
    <source>
        <dbReference type="SAM" id="Phobius"/>
    </source>
</evidence>
<feature type="region of interest" description="Disordered" evidence="1">
    <location>
        <begin position="161"/>
        <end position="180"/>
    </location>
</feature>
<dbReference type="Proteomes" id="UP000199155">
    <property type="component" value="Unassembled WGS sequence"/>
</dbReference>
<feature type="transmembrane region" description="Helical" evidence="2">
    <location>
        <begin position="184"/>
        <end position="206"/>
    </location>
</feature>
<dbReference type="InterPro" id="IPR036365">
    <property type="entry name" value="PGBD-like_sf"/>
</dbReference>
<evidence type="ECO:0000256" key="1">
    <source>
        <dbReference type="SAM" id="MobiDB-lite"/>
    </source>
</evidence>
<feature type="region of interest" description="Disordered" evidence="1">
    <location>
        <begin position="349"/>
        <end position="377"/>
    </location>
</feature>
<dbReference type="Pfam" id="PF01471">
    <property type="entry name" value="PG_binding_1"/>
    <property type="match status" value="1"/>
</dbReference>
<proteinExistence type="predicted"/>
<keyword evidence="2" id="KW-0472">Membrane</keyword>
<dbReference type="STRING" id="417292.SAMN05421806_10426"/>
<feature type="domain" description="Peptidoglycan binding-like" evidence="3">
    <location>
        <begin position="305"/>
        <end position="363"/>
    </location>
</feature>